<keyword evidence="3" id="KW-1185">Reference proteome</keyword>
<evidence type="ECO:0000313" key="2">
    <source>
        <dbReference type="EMBL" id="CAF1628084.1"/>
    </source>
</evidence>
<dbReference type="AlphaFoldDB" id="A0A815NNR1"/>
<organism evidence="1 4">
    <name type="scientific">Adineta steineri</name>
    <dbReference type="NCBI Taxonomy" id="433720"/>
    <lineage>
        <taxon>Eukaryota</taxon>
        <taxon>Metazoa</taxon>
        <taxon>Spiralia</taxon>
        <taxon>Gnathifera</taxon>
        <taxon>Rotifera</taxon>
        <taxon>Eurotatoria</taxon>
        <taxon>Bdelloidea</taxon>
        <taxon>Adinetida</taxon>
        <taxon>Adinetidae</taxon>
        <taxon>Adineta</taxon>
    </lineage>
</organism>
<evidence type="ECO:0000313" key="3">
    <source>
        <dbReference type="Proteomes" id="UP000663832"/>
    </source>
</evidence>
<dbReference type="EMBL" id="CAJNOI010001836">
    <property type="protein sequence ID" value="CAF1442230.1"/>
    <property type="molecule type" value="Genomic_DNA"/>
</dbReference>
<evidence type="ECO:0000313" key="4">
    <source>
        <dbReference type="Proteomes" id="UP000663877"/>
    </source>
</evidence>
<reference evidence="1" key="1">
    <citation type="submission" date="2021-02" db="EMBL/GenBank/DDBJ databases">
        <authorList>
            <person name="Nowell W R."/>
        </authorList>
    </citation>
    <scope>NUCLEOTIDE SEQUENCE</scope>
</reference>
<sequence>MANGICRQKGNGGLPPLQNSTSCSLCLRHLLVGSQRKVSWNHIIIYCHDFIQYPEQPVLSPVLKMFYNKSRIVSFYAGQNLDFHYLNELLVSSVLMEHSYATAL</sequence>
<gene>
    <name evidence="1" type="ORF">BJG266_LOCUS39959</name>
    <name evidence="2" type="ORF">QVE165_LOCUS56843</name>
</gene>
<protein>
    <submittedName>
        <fullName evidence="1">Uncharacterized protein</fullName>
    </submittedName>
</protein>
<name>A0A815NNR1_9BILA</name>
<dbReference type="Proteomes" id="UP000663877">
    <property type="component" value="Unassembled WGS sequence"/>
</dbReference>
<dbReference type="EMBL" id="CAJNOM010002166">
    <property type="protein sequence ID" value="CAF1628084.1"/>
    <property type="molecule type" value="Genomic_DNA"/>
</dbReference>
<proteinExistence type="predicted"/>
<evidence type="ECO:0000313" key="1">
    <source>
        <dbReference type="EMBL" id="CAF1442230.1"/>
    </source>
</evidence>
<accession>A0A815NNR1</accession>
<comment type="caution">
    <text evidence="1">The sequence shown here is derived from an EMBL/GenBank/DDBJ whole genome shotgun (WGS) entry which is preliminary data.</text>
</comment>
<dbReference type="Proteomes" id="UP000663832">
    <property type="component" value="Unassembled WGS sequence"/>
</dbReference>